<dbReference type="GO" id="GO:0009055">
    <property type="term" value="F:electron transfer activity"/>
    <property type="evidence" value="ECO:0007669"/>
    <property type="project" value="UniProtKB-UniRule"/>
</dbReference>
<dbReference type="InterPro" id="IPR029039">
    <property type="entry name" value="Flavoprotein-like_sf"/>
</dbReference>
<feature type="domain" description="Flavodoxin-like fold" evidence="7">
    <location>
        <begin position="3"/>
        <end position="162"/>
    </location>
</feature>
<comment type="function">
    <text evidence="6">Quinone reductase that provides resistance to thiol-specific stress caused by electrophilic quinones.</text>
</comment>
<comment type="catalytic activity">
    <reaction evidence="5">
        <text>N,N-dimethyl-1,4-phenylenediamine + anthranilate + 2 NAD(+) = 2-(4-dimethylaminophenyl)diazenylbenzoate + 2 NADH + 2 H(+)</text>
        <dbReference type="Rhea" id="RHEA:55872"/>
        <dbReference type="ChEBI" id="CHEBI:15378"/>
        <dbReference type="ChEBI" id="CHEBI:15783"/>
        <dbReference type="ChEBI" id="CHEBI:16567"/>
        <dbReference type="ChEBI" id="CHEBI:57540"/>
        <dbReference type="ChEBI" id="CHEBI:57945"/>
        <dbReference type="ChEBI" id="CHEBI:71579"/>
        <dbReference type="EC" id="1.7.1.17"/>
    </reaction>
    <physiologicalReaction direction="right-to-left" evidence="5">
        <dbReference type="Rhea" id="RHEA:55874"/>
    </physiologicalReaction>
</comment>
<protein>
    <recommendedName>
        <fullName evidence="6">FMN dependent NADH:quinone oxidoreductase</fullName>
        <ecNumber evidence="6">1.6.5.-</ecNumber>
    </recommendedName>
    <alternativeName>
        <fullName evidence="6">Azo-dye reductase</fullName>
    </alternativeName>
    <alternativeName>
        <fullName evidence="6">FMN-dependent NADH-azo compound oxidoreductase</fullName>
    </alternativeName>
    <alternativeName>
        <fullName evidence="6">FMN-dependent NADH-azoreductase</fullName>
        <ecNumber evidence="6">1.7.1.17</ecNumber>
    </alternativeName>
</protein>
<keyword evidence="3 6" id="KW-0560">Oxidoreductase</keyword>
<keyword evidence="1 6" id="KW-0285">Flavoprotein</keyword>
<dbReference type="PANTHER" id="PTHR43741">
    <property type="entry name" value="FMN-DEPENDENT NADH-AZOREDUCTASE 1"/>
    <property type="match status" value="1"/>
</dbReference>
<feature type="binding site" evidence="6">
    <location>
        <begin position="16"/>
        <end position="18"/>
    </location>
    <ligand>
        <name>FMN</name>
        <dbReference type="ChEBI" id="CHEBI:58210"/>
    </ligand>
</feature>
<comment type="similarity">
    <text evidence="6">Belongs to the azoreductase type 1 family.</text>
</comment>
<dbReference type="InterPro" id="IPR003680">
    <property type="entry name" value="Flavodoxin_fold"/>
</dbReference>
<evidence type="ECO:0000259" key="7">
    <source>
        <dbReference type="Pfam" id="PF02525"/>
    </source>
</evidence>
<dbReference type="Pfam" id="PF02525">
    <property type="entry name" value="Flavodoxin_2"/>
    <property type="match status" value="1"/>
</dbReference>
<evidence type="ECO:0000256" key="5">
    <source>
        <dbReference type="ARBA" id="ARBA00048542"/>
    </source>
</evidence>
<gene>
    <name evidence="6" type="primary">azoR</name>
    <name evidence="8" type="ORF">SAMN04490220_0445</name>
</gene>
<dbReference type="SUPFAM" id="SSF52218">
    <property type="entry name" value="Flavoproteins"/>
    <property type="match status" value="1"/>
</dbReference>
<dbReference type="AlphaFoldDB" id="A0A1H4IS20"/>
<evidence type="ECO:0000256" key="6">
    <source>
        <dbReference type="HAMAP-Rule" id="MF_01216"/>
    </source>
</evidence>
<comment type="function">
    <text evidence="6">Also exhibits azoreductase activity. Catalyzes the reductive cleavage of the azo bond in aromatic azo compounds to the corresponding amines.</text>
</comment>
<dbReference type="HAMAP" id="MF_01216">
    <property type="entry name" value="Azoreductase_type1"/>
    <property type="match status" value="1"/>
</dbReference>
<dbReference type="PANTHER" id="PTHR43741:SF4">
    <property type="entry name" value="FMN-DEPENDENT NADH:QUINONE OXIDOREDUCTASE"/>
    <property type="match status" value="1"/>
</dbReference>
<feature type="binding site" evidence="6">
    <location>
        <position position="10"/>
    </location>
    <ligand>
        <name>FMN</name>
        <dbReference type="ChEBI" id="CHEBI:58210"/>
    </ligand>
</feature>
<evidence type="ECO:0000256" key="4">
    <source>
        <dbReference type="ARBA" id="ARBA00023027"/>
    </source>
</evidence>
<keyword evidence="2 6" id="KW-0288">FMN</keyword>
<organism evidence="8 9">
    <name type="scientific">Rhodococcus jostii</name>
    <dbReference type="NCBI Taxonomy" id="132919"/>
    <lineage>
        <taxon>Bacteria</taxon>
        <taxon>Bacillati</taxon>
        <taxon>Actinomycetota</taxon>
        <taxon>Actinomycetes</taxon>
        <taxon>Mycobacteriales</taxon>
        <taxon>Nocardiaceae</taxon>
        <taxon>Rhodococcus</taxon>
    </lineage>
</organism>
<dbReference type="EMBL" id="FNTL01000002">
    <property type="protein sequence ID" value="SEB36827.1"/>
    <property type="molecule type" value="Genomic_DNA"/>
</dbReference>
<name>A0A1H4IS20_RHOJO</name>
<dbReference type="GO" id="GO:0016652">
    <property type="term" value="F:oxidoreductase activity, acting on NAD(P)H as acceptor"/>
    <property type="evidence" value="ECO:0007669"/>
    <property type="project" value="UniProtKB-UniRule"/>
</dbReference>
<proteinExistence type="inferred from homology"/>
<dbReference type="Proteomes" id="UP000183407">
    <property type="component" value="Unassembled WGS sequence"/>
</dbReference>
<dbReference type="GO" id="GO:0016655">
    <property type="term" value="F:oxidoreductase activity, acting on NAD(P)H, quinone or similar compound as acceptor"/>
    <property type="evidence" value="ECO:0007669"/>
    <property type="project" value="InterPro"/>
</dbReference>
<sequence>MTRLLHIDSSVRDQGSHSRDVAAIFRHAFDDALPTAHVTYRDLATAPPPHLIDAVAASMISSAERSSDQRRALKIQDELIEEFLAADAYLVSMPMYNYSVPSTIKAWIDHLMVPDRIMTPDGVASPIQDRPITVVASFGGGYGPGTPKEDWDFLRPYLNKIFVDTMEMNLTIIDVELTNSTYVPNLAHLLPLHEQSRAAAVLQATDQAEAVAKALDRSVDPTTESAAVSY</sequence>
<dbReference type="EC" id="1.7.1.17" evidence="6"/>
<comment type="subunit">
    <text evidence="6">Homodimer.</text>
</comment>
<reference evidence="9" key="1">
    <citation type="submission" date="2016-10" db="EMBL/GenBank/DDBJ databases">
        <authorList>
            <person name="Varghese N."/>
        </authorList>
    </citation>
    <scope>NUCLEOTIDE SEQUENCE [LARGE SCALE GENOMIC DNA]</scope>
    <source>
        <strain evidence="9">DSM 44719</strain>
    </source>
</reference>
<evidence type="ECO:0000313" key="8">
    <source>
        <dbReference type="EMBL" id="SEB36827.1"/>
    </source>
</evidence>
<evidence type="ECO:0000256" key="2">
    <source>
        <dbReference type="ARBA" id="ARBA00022643"/>
    </source>
</evidence>
<dbReference type="GO" id="GO:0010181">
    <property type="term" value="F:FMN binding"/>
    <property type="evidence" value="ECO:0007669"/>
    <property type="project" value="UniProtKB-UniRule"/>
</dbReference>
<dbReference type="InterPro" id="IPR023048">
    <property type="entry name" value="NADH:quinone_OxRdtase_FMN_depd"/>
</dbReference>
<keyword evidence="4 6" id="KW-0520">NAD</keyword>
<accession>A0A1H4IS20</accession>
<dbReference type="InterPro" id="IPR050104">
    <property type="entry name" value="FMN-dep_NADH:Q_OxRdtase_AzoR1"/>
</dbReference>
<feature type="binding site" evidence="6">
    <location>
        <begin position="137"/>
        <end position="140"/>
    </location>
    <ligand>
        <name>FMN</name>
        <dbReference type="ChEBI" id="CHEBI:58210"/>
    </ligand>
</feature>
<comment type="catalytic activity">
    <reaction evidence="6">
        <text>2 a quinone + NADH + H(+) = 2 a 1,4-benzosemiquinone + NAD(+)</text>
        <dbReference type="Rhea" id="RHEA:65952"/>
        <dbReference type="ChEBI" id="CHEBI:15378"/>
        <dbReference type="ChEBI" id="CHEBI:57540"/>
        <dbReference type="ChEBI" id="CHEBI:57945"/>
        <dbReference type="ChEBI" id="CHEBI:132124"/>
        <dbReference type="ChEBI" id="CHEBI:134225"/>
    </reaction>
</comment>
<dbReference type="Gene3D" id="3.40.50.360">
    <property type="match status" value="1"/>
</dbReference>
<dbReference type="EC" id="1.6.5.-" evidence="6"/>
<comment type="caution">
    <text evidence="6">Lacks conserved residue(s) required for the propagation of feature annotation.</text>
</comment>
<evidence type="ECO:0000256" key="3">
    <source>
        <dbReference type="ARBA" id="ARBA00023002"/>
    </source>
</evidence>
<evidence type="ECO:0000313" key="9">
    <source>
        <dbReference type="Proteomes" id="UP000183407"/>
    </source>
</evidence>
<comment type="cofactor">
    <cofactor evidence="6">
        <name>FMN</name>
        <dbReference type="ChEBI" id="CHEBI:58210"/>
    </cofactor>
    <text evidence="6">Binds 1 FMN per subunit.</text>
</comment>
<evidence type="ECO:0000256" key="1">
    <source>
        <dbReference type="ARBA" id="ARBA00022630"/>
    </source>
</evidence>